<organism evidence="5 6">
    <name type="scientific">Thalassoglobus polymorphus</name>
    <dbReference type="NCBI Taxonomy" id="2527994"/>
    <lineage>
        <taxon>Bacteria</taxon>
        <taxon>Pseudomonadati</taxon>
        <taxon>Planctomycetota</taxon>
        <taxon>Planctomycetia</taxon>
        <taxon>Planctomycetales</taxon>
        <taxon>Planctomycetaceae</taxon>
        <taxon>Thalassoglobus</taxon>
    </lineage>
</organism>
<protein>
    <recommendedName>
        <fullName evidence="4">Chorismate dehydratase</fullName>
        <ecNumber evidence="4">4.2.1.151</ecNumber>
    </recommendedName>
    <alternativeName>
        <fullName evidence="4">Menaquinone biosynthetic enzyme MqnA</fullName>
    </alternativeName>
</protein>
<evidence type="ECO:0000256" key="4">
    <source>
        <dbReference type="HAMAP-Rule" id="MF_00995"/>
    </source>
</evidence>
<comment type="function">
    <text evidence="4">Catalyzes the dehydration of chorismate into 3-[(1-carboxyvinyl)oxy]benzoate, a step in the biosynthesis of menaquinone (MK, vitamin K2).</text>
</comment>
<keyword evidence="6" id="KW-1185">Reference proteome</keyword>
<dbReference type="CDD" id="cd13634">
    <property type="entry name" value="PBP2_Sco4506"/>
    <property type="match status" value="1"/>
</dbReference>
<keyword evidence="2 4" id="KW-0474">Menaquinone biosynthesis</keyword>
<dbReference type="GO" id="GO:0009234">
    <property type="term" value="P:menaquinone biosynthetic process"/>
    <property type="evidence" value="ECO:0007669"/>
    <property type="project" value="UniProtKB-UniRule"/>
</dbReference>
<evidence type="ECO:0000256" key="3">
    <source>
        <dbReference type="ARBA" id="ARBA00023239"/>
    </source>
</evidence>
<comment type="pathway">
    <text evidence="1 4">Quinol/quinone metabolism; menaquinone biosynthesis.</text>
</comment>
<comment type="catalytic activity">
    <reaction evidence="4">
        <text>chorismate = 3-[(1-carboxyvinyl)-oxy]benzoate + H2O</text>
        <dbReference type="Rhea" id="RHEA:40051"/>
        <dbReference type="ChEBI" id="CHEBI:15377"/>
        <dbReference type="ChEBI" id="CHEBI:29748"/>
        <dbReference type="ChEBI" id="CHEBI:76981"/>
        <dbReference type="EC" id="4.2.1.151"/>
    </reaction>
</comment>
<proteinExistence type="inferred from homology"/>
<dbReference type="PANTHER" id="PTHR37690">
    <property type="entry name" value="CHORISMATE DEHYDRATASE"/>
    <property type="match status" value="1"/>
</dbReference>
<evidence type="ECO:0000256" key="2">
    <source>
        <dbReference type="ARBA" id="ARBA00022428"/>
    </source>
</evidence>
<dbReference type="InterPro" id="IPR003773">
    <property type="entry name" value="Menaquinone_biosynth"/>
</dbReference>
<evidence type="ECO:0000313" key="5">
    <source>
        <dbReference type="EMBL" id="QDT32877.1"/>
    </source>
</evidence>
<keyword evidence="3 4" id="KW-0456">Lyase</keyword>
<evidence type="ECO:0000256" key="1">
    <source>
        <dbReference type="ARBA" id="ARBA00004863"/>
    </source>
</evidence>
<sequence>MIDRARKETPNSLPEKKVRATMRIGAVSYLNSKPLVEDLESLCTESDCIFDVPSRLADGLASGDLDVALIPSVESFLNPEYEVVSDACIATHGPVMSVKLYSRVHPGEIRTLALDEGSRTSAALTRIMLEERFGVSPELQKLPLKKTTRDTNADAVLLIGDRAISPPKESFHTVWDLGEEWVNWTGLPFVFAMWVTRQNAELGEIPSKLAQSRNAGLNAIERIAQDGADALNLDYETSLNYLTKNLYFKLGDAERAGLKMFQELAANLGLADSTPLSFRESTEPEEAELISA</sequence>
<dbReference type="RefSeq" id="WP_197442214.1">
    <property type="nucleotide sequence ID" value="NZ_CP036267.1"/>
</dbReference>
<dbReference type="Pfam" id="PF02621">
    <property type="entry name" value="VitK2_biosynth"/>
    <property type="match status" value="1"/>
</dbReference>
<dbReference type="GO" id="GO:0016836">
    <property type="term" value="F:hydro-lyase activity"/>
    <property type="evidence" value="ECO:0007669"/>
    <property type="project" value="UniProtKB-UniRule"/>
</dbReference>
<dbReference type="AlphaFoldDB" id="A0A517QMU0"/>
<comment type="similarity">
    <text evidence="4">Belongs to the MqnA/MqnD family. MqnA subfamily.</text>
</comment>
<gene>
    <name evidence="4 5" type="primary">mqnA</name>
    <name evidence="5" type="ORF">Mal48_21250</name>
</gene>
<accession>A0A517QMU0</accession>
<dbReference type="PANTHER" id="PTHR37690:SF1">
    <property type="entry name" value="CHORISMATE DEHYDRATASE"/>
    <property type="match status" value="1"/>
</dbReference>
<dbReference type="SUPFAM" id="SSF53850">
    <property type="entry name" value="Periplasmic binding protein-like II"/>
    <property type="match status" value="1"/>
</dbReference>
<dbReference type="Proteomes" id="UP000315724">
    <property type="component" value="Chromosome"/>
</dbReference>
<dbReference type="UniPathway" id="UPA00079"/>
<dbReference type="EC" id="4.2.1.151" evidence="4"/>
<dbReference type="KEGG" id="tpol:Mal48_21250"/>
<dbReference type="InterPro" id="IPR030868">
    <property type="entry name" value="MqnA"/>
</dbReference>
<name>A0A517QMU0_9PLAN</name>
<reference evidence="5 6" key="1">
    <citation type="submission" date="2019-02" db="EMBL/GenBank/DDBJ databases">
        <title>Deep-cultivation of Planctomycetes and their phenomic and genomic characterization uncovers novel biology.</title>
        <authorList>
            <person name="Wiegand S."/>
            <person name="Jogler M."/>
            <person name="Boedeker C."/>
            <person name="Pinto D."/>
            <person name="Vollmers J."/>
            <person name="Rivas-Marin E."/>
            <person name="Kohn T."/>
            <person name="Peeters S.H."/>
            <person name="Heuer A."/>
            <person name="Rast P."/>
            <person name="Oberbeckmann S."/>
            <person name="Bunk B."/>
            <person name="Jeske O."/>
            <person name="Meyerdierks A."/>
            <person name="Storesund J.E."/>
            <person name="Kallscheuer N."/>
            <person name="Luecker S."/>
            <person name="Lage O.M."/>
            <person name="Pohl T."/>
            <person name="Merkel B.J."/>
            <person name="Hornburger P."/>
            <person name="Mueller R.-W."/>
            <person name="Bruemmer F."/>
            <person name="Labrenz M."/>
            <person name="Spormann A.M."/>
            <person name="Op den Camp H."/>
            <person name="Overmann J."/>
            <person name="Amann R."/>
            <person name="Jetten M.S.M."/>
            <person name="Mascher T."/>
            <person name="Medema M.H."/>
            <person name="Devos D.P."/>
            <person name="Kaster A.-K."/>
            <person name="Ovreas L."/>
            <person name="Rohde M."/>
            <person name="Galperin M.Y."/>
            <person name="Jogler C."/>
        </authorList>
    </citation>
    <scope>NUCLEOTIDE SEQUENCE [LARGE SCALE GENOMIC DNA]</scope>
    <source>
        <strain evidence="5 6">Mal48</strain>
    </source>
</reference>
<dbReference type="Gene3D" id="3.40.190.10">
    <property type="entry name" value="Periplasmic binding protein-like II"/>
    <property type="match status" value="2"/>
</dbReference>
<dbReference type="HAMAP" id="MF_00995">
    <property type="entry name" value="MqnA"/>
    <property type="match status" value="1"/>
</dbReference>
<evidence type="ECO:0000313" key="6">
    <source>
        <dbReference type="Proteomes" id="UP000315724"/>
    </source>
</evidence>
<dbReference type="EMBL" id="CP036267">
    <property type="protein sequence ID" value="QDT32877.1"/>
    <property type="molecule type" value="Genomic_DNA"/>
</dbReference>